<dbReference type="EMBL" id="JAHLQT010004419">
    <property type="protein sequence ID" value="KAG7175964.1"/>
    <property type="molecule type" value="Genomic_DNA"/>
</dbReference>
<dbReference type="SUPFAM" id="SSF56496">
    <property type="entry name" value="Fibrinogen C-terminal domain-like"/>
    <property type="match status" value="1"/>
</dbReference>
<evidence type="ECO:0000256" key="2">
    <source>
        <dbReference type="SAM" id="SignalP"/>
    </source>
</evidence>
<dbReference type="PANTHER" id="PTHR19143:SF458">
    <property type="entry name" value="FIBRINOGEN C-TERMINAL DOMAIN-CONTAINING PROTEIN-RELATED"/>
    <property type="match status" value="1"/>
</dbReference>
<name>A0A8J5TIL4_HOMAM</name>
<dbReference type="AlphaFoldDB" id="A0A8J5TIL4"/>
<reference evidence="4" key="1">
    <citation type="journal article" date="2021" name="Sci. Adv.">
        <title>The American lobster genome reveals insights on longevity, neural, and immune adaptations.</title>
        <authorList>
            <person name="Polinski J.M."/>
            <person name="Zimin A.V."/>
            <person name="Clark K.F."/>
            <person name="Kohn A.B."/>
            <person name="Sadowski N."/>
            <person name="Timp W."/>
            <person name="Ptitsyn A."/>
            <person name="Khanna P."/>
            <person name="Romanova D.Y."/>
            <person name="Williams P."/>
            <person name="Greenwood S.J."/>
            <person name="Moroz L.L."/>
            <person name="Walt D.R."/>
            <person name="Bodnar A.G."/>
        </authorList>
    </citation>
    <scope>NUCLEOTIDE SEQUENCE</scope>
    <source>
        <strain evidence="4">GMGI-L3</strain>
    </source>
</reference>
<evidence type="ECO:0000313" key="4">
    <source>
        <dbReference type="EMBL" id="KAG7175964.1"/>
    </source>
</evidence>
<proteinExistence type="predicted"/>
<feature type="region of interest" description="Disordered" evidence="1">
    <location>
        <begin position="167"/>
        <end position="188"/>
    </location>
</feature>
<dbReference type="SMART" id="SM00186">
    <property type="entry name" value="FBG"/>
    <property type="match status" value="1"/>
</dbReference>
<dbReference type="PANTHER" id="PTHR19143">
    <property type="entry name" value="FIBRINOGEN/TENASCIN/ANGIOPOEITIN"/>
    <property type="match status" value="1"/>
</dbReference>
<gene>
    <name evidence="4" type="primary">Fcn1-L1</name>
    <name evidence="4" type="ORF">Hamer_G016907</name>
</gene>
<keyword evidence="2" id="KW-0732">Signal</keyword>
<feature type="domain" description="Fibrinogen C-terminal" evidence="3">
    <location>
        <begin position="198"/>
        <end position="377"/>
    </location>
</feature>
<dbReference type="NCBIfam" id="NF040941">
    <property type="entry name" value="GGGWT_bact"/>
    <property type="match status" value="1"/>
</dbReference>
<dbReference type="Gene3D" id="3.90.215.10">
    <property type="entry name" value="Gamma Fibrinogen, chain A, domain 1"/>
    <property type="match status" value="1"/>
</dbReference>
<feature type="chain" id="PRO_5035320788" evidence="2">
    <location>
        <begin position="18"/>
        <end position="440"/>
    </location>
</feature>
<feature type="signal peptide" evidence="2">
    <location>
        <begin position="1"/>
        <end position="17"/>
    </location>
</feature>
<dbReference type="Proteomes" id="UP000747542">
    <property type="component" value="Unassembled WGS sequence"/>
</dbReference>
<dbReference type="InterPro" id="IPR002181">
    <property type="entry name" value="Fibrinogen_a/b/g_C_dom"/>
</dbReference>
<dbReference type="InterPro" id="IPR036056">
    <property type="entry name" value="Fibrinogen-like_C"/>
</dbReference>
<accession>A0A8J5TIL4</accession>
<evidence type="ECO:0000256" key="1">
    <source>
        <dbReference type="SAM" id="MobiDB-lite"/>
    </source>
</evidence>
<dbReference type="Pfam" id="PF00147">
    <property type="entry name" value="Fibrinogen_C"/>
    <property type="match status" value="1"/>
</dbReference>
<sequence>MAAVVVMIVMVLLDSSGLTTAVAAGGLETQTVHVAPEVLTDLVKLAESFCVAMPHLSECQQVKGTFQTVFEEAGLDTYHPGNSFHYTAILDQHALIYQQYSDTGVTEISGQTQLPIQVKVQTPLVFTEAMQTKENLTSAVVILRDQKEEKIESVSRLESRITNFRNVTSSSSRSSSSPSSPGTGALNPWHGTSQYSPTAFVHRPTDCADLLLMGHSTSGVYDIYPFRCKCSKPVKVWCDMETEGGGWTTFVSRQVQDKRENFSRTWDDFQAGFGNSSAEYYLGNEILHTLTSSRGYILRADFHTKEGYYKWAKWSKFIVNNPTTKYKLDVGGFQTISLTDDCMAQFNGRPFSTWDFDNDPSSSNHALTYHGGWWYNNPGLLLPFNLQSDGTIASKCRYIFDGAWVIMNLNKLQLKMRPTVCNNNVKAAYFNTHNCNMSDN</sequence>
<keyword evidence="5" id="KW-1185">Reference proteome</keyword>
<comment type="caution">
    <text evidence="4">The sequence shown here is derived from an EMBL/GenBank/DDBJ whole genome shotgun (WGS) entry which is preliminary data.</text>
</comment>
<organism evidence="4 5">
    <name type="scientific">Homarus americanus</name>
    <name type="common">American lobster</name>
    <dbReference type="NCBI Taxonomy" id="6706"/>
    <lineage>
        <taxon>Eukaryota</taxon>
        <taxon>Metazoa</taxon>
        <taxon>Ecdysozoa</taxon>
        <taxon>Arthropoda</taxon>
        <taxon>Crustacea</taxon>
        <taxon>Multicrustacea</taxon>
        <taxon>Malacostraca</taxon>
        <taxon>Eumalacostraca</taxon>
        <taxon>Eucarida</taxon>
        <taxon>Decapoda</taxon>
        <taxon>Pleocyemata</taxon>
        <taxon>Astacidea</taxon>
        <taxon>Nephropoidea</taxon>
        <taxon>Nephropidae</taxon>
        <taxon>Homarus</taxon>
    </lineage>
</organism>
<dbReference type="InterPro" id="IPR050373">
    <property type="entry name" value="Fibrinogen_C-term_domain"/>
</dbReference>
<dbReference type="GO" id="GO:0005615">
    <property type="term" value="C:extracellular space"/>
    <property type="evidence" value="ECO:0007669"/>
    <property type="project" value="TreeGrafter"/>
</dbReference>
<feature type="compositionally biased region" description="Low complexity" evidence="1">
    <location>
        <begin position="169"/>
        <end position="181"/>
    </location>
</feature>
<evidence type="ECO:0000313" key="5">
    <source>
        <dbReference type="Proteomes" id="UP000747542"/>
    </source>
</evidence>
<dbReference type="PROSITE" id="PS51406">
    <property type="entry name" value="FIBRINOGEN_C_2"/>
    <property type="match status" value="1"/>
</dbReference>
<protein>
    <submittedName>
        <fullName evidence="4">Ficolin-1-like 1</fullName>
    </submittedName>
</protein>
<evidence type="ECO:0000259" key="3">
    <source>
        <dbReference type="PROSITE" id="PS51406"/>
    </source>
</evidence>
<dbReference type="InterPro" id="IPR014716">
    <property type="entry name" value="Fibrinogen_a/b/g_C_1"/>
</dbReference>